<keyword evidence="1" id="KW-0812">Transmembrane</keyword>
<keyword evidence="1" id="KW-1133">Transmembrane helix</keyword>
<accession>A0A9X2HG72</accession>
<proteinExistence type="predicted"/>
<comment type="caution">
    <text evidence="2">The sequence shown here is derived from an EMBL/GenBank/DDBJ whole genome shotgun (WGS) entry which is preliminary data.</text>
</comment>
<gene>
    <name evidence="2" type="ORF">M9978_02500</name>
</gene>
<organism evidence="2 3">
    <name type="scientific">Sphingomonas tagetis</name>
    <dbReference type="NCBI Taxonomy" id="2949092"/>
    <lineage>
        <taxon>Bacteria</taxon>
        <taxon>Pseudomonadati</taxon>
        <taxon>Pseudomonadota</taxon>
        <taxon>Alphaproteobacteria</taxon>
        <taxon>Sphingomonadales</taxon>
        <taxon>Sphingomonadaceae</taxon>
        <taxon>Sphingomonas</taxon>
    </lineage>
</organism>
<keyword evidence="1" id="KW-0472">Membrane</keyword>
<keyword evidence="3" id="KW-1185">Reference proteome</keyword>
<dbReference type="RefSeq" id="WP_254291266.1">
    <property type="nucleotide sequence ID" value="NZ_JAMLDX010000001.1"/>
</dbReference>
<feature type="transmembrane region" description="Helical" evidence="1">
    <location>
        <begin position="37"/>
        <end position="66"/>
    </location>
</feature>
<sequence>MAHDQPRRPLELHPADCPCCSDDPAALDLGAVALRLIVGFGLGGLVIFFLDVAGIGAGAAVIIGGLPQ</sequence>
<dbReference type="Proteomes" id="UP001139451">
    <property type="component" value="Unassembled WGS sequence"/>
</dbReference>
<dbReference type="EMBL" id="JAMLDX010000001">
    <property type="protein sequence ID" value="MCP3729287.1"/>
    <property type="molecule type" value="Genomic_DNA"/>
</dbReference>
<name>A0A9X2HG72_9SPHN</name>
<evidence type="ECO:0000256" key="1">
    <source>
        <dbReference type="SAM" id="Phobius"/>
    </source>
</evidence>
<evidence type="ECO:0000313" key="3">
    <source>
        <dbReference type="Proteomes" id="UP001139451"/>
    </source>
</evidence>
<evidence type="ECO:0000313" key="2">
    <source>
        <dbReference type="EMBL" id="MCP3729287.1"/>
    </source>
</evidence>
<protein>
    <submittedName>
        <fullName evidence="2">Uncharacterized protein</fullName>
    </submittedName>
</protein>
<reference evidence="2" key="1">
    <citation type="submission" date="2022-05" db="EMBL/GenBank/DDBJ databases">
        <title>Sphingomonas sp. strain MG17 Genome sequencing and assembly.</title>
        <authorList>
            <person name="Kim I."/>
        </authorList>
    </citation>
    <scope>NUCLEOTIDE SEQUENCE</scope>
    <source>
        <strain evidence="2">MG17</strain>
    </source>
</reference>
<dbReference type="AlphaFoldDB" id="A0A9X2HG72"/>